<dbReference type="EMBL" id="HBHL01010321">
    <property type="protein sequence ID" value="CAD9718010.1"/>
    <property type="molecule type" value="Transcribed_RNA"/>
</dbReference>
<keyword evidence="3" id="KW-0442">Lipid degradation</keyword>
<dbReference type="EC" id="3.1.1.-" evidence="3"/>
<feature type="compositionally biased region" description="Basic residues" evidence="4">
    <location>
        <begin position="29"/>
        <end position="44"/>
    </location>
</feature>
<name>A0A7S2X165_9CHLO</name>
<comment type="function">
    <text evidence="3">Lipolytic acyl hydrolase (LAH).</text>
</comment>
<feature type="short sequence motif" description="DGA/G" evidence="2">
    <location>
        <begin position="213"/>
        <end position="215"/>
    </location>
</feature>
<dbReference type="Gene3D" id="3.40.1090.10">
    <property type="entry name" value="Cytosolic phospholipase A2 catalytic domain"/>
    <property type="match status" value="1"/>
</dbReference>
<dbReference type="Pfam" id="PF01734">
    <property type="entry name" value="Patatin"/>
    <property type="match status" value="1"/>
</dbReference>
<dbReference type="GO" id="GO:0016787">
    <property type="term" value="F:hydrolase activity"/>
    <property type="evidence" value="ECO:0007669"/>
    <property type="project" value="UniProtKB-KW"/>
</dbReference>
<evidence type="ECO:0000259" key="5">
    <source>
        <dbReference type="PROSITE" id="PS51635"/>
    </source>
</evidence>
<comment type="similarity">
    <text evidence="3">Belongs to the patatin family.</text>
</comment>
<comment type="domain">
    <text evidence="3">The nitrogen atoms of the two glycine residues in the GGXR motif define the oxyanion hole, and stabilize the oxyanion that forms during the nucleophilic attack by the catalytic serine during substrate cleavage.</text>
</comment>
<protein>
    <recommendedName>
        <fullName evidence="3">Patatin</fullName>
        <ecNumber evidence="3">3.1.1.-</ecNumber>
    </recommendedName>
</protein>
<evidence type="ECO:0000256" key="4">
    <source>
        <dbReference type="SAM" id="MobiDB-lite"/>
    </source>
</evidence>
<accession>A0A7S2X165</accession>
<proteinExistence type="inferred from homology"/>
<evidence type="ECO:0000256" key="1">
    <source>
        <dbReference type="ARBA" id="ARBA00023098"/>
    </source>
</evidence>
<dbReference type="InterPro" id="IPR002641">
    <property type="entry name" value="PNPLA_dom"/>
</dbReference>
<sequence length="316" mass="34036">MAVVTRGRGEGEVLRGRTTSTSCSTSSLRRGRRGAGRCRCRARGGKPPPPETGEEGGTTTAVTCDLVLSSGFLAFASHAGFLKGCEGMRIKGIMGTSAGAITGSLFSAGYSAEDILRETTRDPPWKLLRPNLFFWEGLFCLDAVVERMRELLPATFEELTEVDFACAVLSSEGAYTVVDSGALPEAVVASAAIPFLFKKVEIPGREDEGPFADGGARERVGLAPWRERVRASRSGDPPLALVHLIQRSFGPFSGNDDMSSVQETHYSQVTSPKSGVTLLSLGDYEKQYEEARARTKARIADLGQQAPRRVKSKKKV</sequence>
<dbReference type="AlphaFoldDB" id="A0A7S2X165"/>
<comment type="caution">
    <text evidence="2">Lacks conserved residue(s) required for the propagation of feature annotation.</text>
</comment>
<feature type="region of interest" description="Disordered" evidence="4">
    <location>
        <begin position="1"/>
        <end position="58"/>
    </location>
</feature>
<dbReference type="InterPro" id="IPR016035">
    <property type="entry name" value="Acyl_Trfase/lysoPLipase"/>
</dbReference>
<gene>
    <name evidence="6" type="ORF">CPRI1469_LOCUS6875</name>
</gene>
<feature type="compositionally biased region" description="Low complexity" evidence="4">
    <location>
        <begin position="16"/>
        <end position="28"/>
    </location>
</feature>
<evidence type="ECO:0000256" key="2">
    <source>
        <dbReference type="PROSITE-ProRule" id="PRU01161"/>
    </source>
</evidence>
<dbReference type="PROSITE" id="PS51635">
    <property type="entry name" value="PNPLA"/>
    <property type="match status" value="1"/>
</dbReference>
<dbReference type="GO" id="GO:0016042">
    <property type="term" value="P:lipid catabolic process"/>
    <property type="evidence" value="ECO:0007669"/>
    <property type="project" value="UniProtKB-KW"/>
</dbReference>
<evidence type="ECO:0000256" key="3">
    <source>
        <dbReference type="RuleBase" id="RU361262"/>
    </source>
</evidence>
<dbReference type="SUPFAM" id="SSF52151">
    <property type="entry name" value="FabD/lysophospholipase-like"/>
    <property type="match status" value="1"/>
</dbReference>
<reference evidence="6" key="1">
    <citation type="submission" date="2021-01" db="EMBL/GenBank/DDBJ databases">
        <authorList>
            <person name="Corre E."/>
            <person name="Pelletier E."/>
            <person name="Niang G."/>
            <person name="Scheremetjew M."/>
            <person name="Finn R."/>
            <person name="Kale V."/>
            <person name="Holt S."/>
            <person name="Cochrane G."/>
            <person name="Meng A."/>
            <person name="Brown T."/>
            <person name="Cohen L."/>
        </authorList>
    </citation>
    <scope>NUCLEOTIDE SEQUENCE</scope>
    <source>
        <strain evidence="6">CCMP1205</strain>
    </source>
</reference>
<evidence type="ECO:0000313" key="6">
    <source>
        <dbReference type="EMBL" id="CAD9718010.1"/>
    </source>
</evidence>
<keyword evidence="3" id="KW-0378">Hydrolase</keyword>
<keyword evidence="1 3" id="KW-0443">Lipid metabolism</keyword>
<organism evidence="6">
    <name type="scientific">Chloropicon primus</name>
    <dbReference type="NCBI Taxonomy" id="1764295"/>
    <lineage>
        <taxon>Eukaryota</taxon>
        <taxon>Viridiplantae</taxon>
        <taxon>Chlorophyta</taxon>
        <taxon>Chloropicophyceae</taxon>
        <taxon>Chloropicales</taxon>
        <taxon>Chloropicaceae</taxon>
        <taxon>Chloropicon</taxon>
    </lineage>
</organism>
<feature type="domain" description="PNPLA" evidence="5">
    <location>
        <begin position="66"/>
        <end position="226"/>
    </location>
</feature>